<dbReference type="EMBL" id="CM007385">
    <property type="protein sequence ID" value="ONK68675.1"/>
    <property type="molecule type" value="Genomic_DNA"/>
</dbReference>
<dbReference type="SUPFAM" id="SSF55724">
    <property type="entry name" value="Mog1p/PsbP-like"/>
    <property type="match status" value="1"/>
</dbReference>
<evidence type="ECO:0000313" key="2">
    <source>
        <dbReference type="EMBL" id="ONK68675.1"/>
    </source>
</evidence>
<dbReference type="GO" id="GO:0019898">
    <property type="term" value="C:extrinsic component of membrane"/>
    <property type="evidence" value="ECO:0007669"/>
    <property type="project" value="InterPro"/>
</dbReference>
<organism evidence="2 3">
    <name type="scientific">Asparagus officinalis</name>
    <name type="common">Garden asparagus</name>
    <dbReference type="NCBI Taxonomy" id="4686"/>
    <lineage>
        <taxon>Eukaryota</taxon>
        <taxon>Viridiplantae</taxon>
        <taxon>Streptophyta</taxon>
        <taxon>Embryophyta</taxon>
        <taxon>Tracheophyta</taxon>
        <taxon>Spermatophyta</taxon>
        <taxon>Magnoliopsida</taxon>
        <taxon>Liliopsida</taxon>
        <taxon>Asparagales</taxon>
        <taxon>Asparagaceae</taxon>
        <taxon>Asparagoideae</taxon>
        <taxon>Asparagus</taxon>
    </lineage>
</organism>
<reference evidence="3" key="1">
    <citation type="journal article" date="2017" name="Nat. Commun.">
        <title>The asparagus genome sheds light on the origin and evolution of a young Y chromosome.</title>
        <authorList>
            <person name="Harkess A."/>
            <person name="Zhou J."/>
            <person name="Xu C."/>
            <person name="Bowers J.E."/>
            <person name="Van der Hulst R."/>
            <person name="Ayyampalayam S."/>
            <person name="Mercati F."/>
            <person name="Riccardi P."/>
            <person name="McKain M.R."/>
            <person name="Kakrana A."/>
            <person name="Tang H."/>
            <person name="Ray J."/>
            <person name="Groenendijk J."/>
            <person name="Arikit S."/>
            <person name="Mathioni S.M."/>
            <person name="Nakano M."/>
            <person name="Shan H."/>
            <person name="Telgmann-Rauber A."/>
            <person name="Kanno A."/>
            <person name="Yue Z."/>
            <person name="Chen H."/>
            <person name="Li W."/>
            <person name="Chen Y."/>
            <person name="Xu X."/>
            <person name="Zhang Y."/>
            <person name="Luo S."/>
            <person name="Chen H."/>
            <person name="Gao J."/>
            <person name="Mao Z."/>
            <person name="Pires J.C."/>
            <person name="Luo M."/>
            <person name="Kudrna D."/>
            <person name="Wing R.A."/>
            <person name="Meyers B.C."/>
            <person name="Yi K."/>
            <person name="Kong H."/>
            <person name="Lavrijsen P."/>
            <person name="Sunseri F."/>
            <person name="Falavigna A."/>
            <person name="Ye Y."/>
            <person name="Leebens-Mack J.H."/>
            <person name="Chen G."/>
        </authorList>
    </citation>
    <scope>NUCLEOTIDE SEQUENCE [LARGE SCALE GENOMIC DNA]</scope>
    <source>
        <strain evidence="3">cv. DH0086</strain>
    </source>
</reference>
<dbReference type="InterPro" id="IPR002683">
    <property type="entry name" value="PsbP_C"/>
</dbReference>
<keyword evidence="3" id="KW-1185">Reference proteome</keyword>
<dbReference type="PANTHER" id="PTHR31407:SF17">
    <property type="entry name" value="PSBP DOMAIN-CONTAINING PROTEIN 3, CHLOROPLASTIC"/>
    <property type="match status" value="1"/>
</dbReference>
<dbReference type="Pfam" id="PF01789">
    <property type="entry name" value="PsbP"/>
    <property type="match status" value="1"/>
</dbReference>
<feature type="domain" description="PsbP C-terminal" evidence="1">
    <location>
        <begin position="85"/>
        <end position="223"/>
    </location>
</feature>
<name>A0A5P1ERL8_ASPOF</name>
<sequence length="269" mass="29234">MASIFCSLPPSHSLLPSRSKAIAGQSGSRSIKSENADHLHSKIRVCSDEGCAPKRRDLLLRIFISSFALPVIASNAVAETDVQGNFRAYEDETNKFRILVPQGWLVGAADTKSIYSVTAFFPEEASDSNVSIAITGLGPDFTSLKSFGSVDAFAESLVSGLDRSWTRPPGLAAKLIDCKAANGLYYVEYTMQSPGEKLRHLYSAIGAATNGWYNRLYTVTGQASILSSLMFYSLPWDTSCLLRVTPKDAVHRVLEYEIALSFLFPVCGG</sequence>
<dbReference type="GO" id="GO:0015979">
    <property type="term" value="P:photosynthesis"/>
    <property type="evidence" value="ECO:0007669"/>
    <property type="project" value="InterPro"/>
</dbReference>
<evidence type="ECO:0000259" key="1">
    <source>
        <dbReference type="Pfam" id="PF01789"/>
    </source>
</evidence>
<dbReference type="GO" id="GO:0009654">
    <property type="term" value="C:photosystem II oxygen evolving complex"/>
    <property type="evidence" value="ECO:0007669"/>
    <property type="project" value="InterPro"/>
</dbReference>
<dbReference type="PANTHER" id="PTHR31407">
    <property type="match status" value="1"/>
</dbReference>
<dbReference type="AlphaFoldDB" id="A0A5P1ERL8"/>
<dbReference type="InterPro" id="IPR016123">
    <property type="entry name" value="Mog1/PsbP_a/b/a-sand"/>
</dbReference>
<proteinExistence type="predicted"/>
<accession>A0A5P1ERL8</accession>
<dbReference type="GO" id="GO:0005509">
    <property type="term" value="F:calcium ion binding"/>
    <property type="evidence" value="ECO:0007669"/>
    <property type="project" value="InterPro"/>
</dbReference>
<evidence type="ECO:0000313" key="3">
    <source>
        <dbReference type="Proteomes" id="UP000243459"/>
    </source>
</evidence>
<gene>
    <name evidence="2" type="ORF">A4U43_C05F14720</name>
</gene>
<dbReference type="OMA" id="ILIPQDW"/>
<dbReference type="Gramene" id="ONK68675">
    <property type="protein sequence ID" value="ONK68675"/>
    <property type="gene ID" value="A4U43_C05F14720"/>
</dbReference>
<dbReference type="Gene3D" id="3.40.1000.10">
    <property type="entry name" value="Mog1/PsbP, alpha/beta/alpha sandwich"/>
    <property type="match status" value="1"/>
</dbReference>
<dbReference type="Proteomes" id="UP000243459">
    <property type="component" value="Chromosome 5"/>
</dbReference>
<protein>
    <recommendedName>
        <fullName evidence="1">PsbP C-terminal domain-containing protein</fullName>
    </recommendedName>
</protein>